<evidence type="ECO:0000313" key="2">
    <source>
        <dbReference type="EMBL" id="TCS43714.1"/>
    </source>
</evidence>
<evidence type="ECO:0000313" key="3">
    <source>
        <dbReference type="Proteomes" id="UP000295793"/>
    </source>
</evidence>
<keyword evidence="2" id="KW-0430">Lectin</keyword>
<organism evidence="2 3">
    <name type="scientific">Reinekea marinisedimentorum</name>
    <dbReference type="NCBI Taxonomy" id="230495"/>
    <lineage>
        <taxon>Bacteria</taxon>
        <taxon>Pseudomonadati</taxon>
        <taxon>Pseudomonadota</taxon>
        <taxon>Gammaproteobacteria</taxon>
        <taxon>Oceanospirillales</taxon>
        <taxon>Saccharospirillaceae</taxon>
        <taxon>Reinekea</taxon>
    </lineage>
</organism>
<dbReference type="AlphaFoldDB" id="A0A4R3ID16"/>
<protein>
    <submittedName>
        <fullName evidence="2">Ricin-type beta-trefoil lectin protein</fullName>
    </submittedName>
</protein>
<sequence length="178" mass="18993">MKFTLIPASFLMLALSSLASADEVEITLKHNLDGYLSGYCLDIKGGGPDVDPANGLQSHTCYSYRGDLGTDQIFETDKFADNQLYMPEFDVCATLTGIESGATLSLAACDGSAEQSIQFSETGTLSPTADTSLCLTAGLATDQGRGGTSEHQIKSLTLLACSDDRAIFQQWRTRTQAD</sequence>
<dbReference type="GO" id="GO:0030246">
    <property type="term" value="F:carbohydrate binding"/>
    <property type="evidence" value="ECO:0007669"/>
    <property type="project" value="UniProtKB-KW"/>
</dbReference>
<keyword evidence="1" id="KW-0732">Signal</keyword>
<dbReference type="PROSITE" id="PS50231">
    <property type="entry name" value="RICIN_B_LECTIN"/>
    <property type="match status" value="1"/>
</dbReference>
<reference evidence="2 3" key="1">
    <citation type="submission" date="2019-03" db="EMBL/GenBank/DDBJ databases">
        <title>Genomic Encyclopedia of Archaeal and Bacterial Type Strains, Phase II (KMG-II): from individual species to whole genera.</title>
        <authorList>
            <person name="Goeker M."/>
        </authorList>
    </citation>
    <scope>NUCLEOTIDE SEQUENCE [LARGE SCALE GENOMIC DNA]</scope>
    <source>
        <strain evidence="2 3">DSM 15388</strain>
    </source>
</reference>
<feature type="chain" id="PRO_5020227767" evidence="1">
    <location>
        <begin position="22"/>
        <end position="178"/>
    </location>
</feature>
<evidence type="ECO:0000256" key="1">
    <source>
        <dbReference type="SAM" id="SignalP"/>
    </source>
</evidence>
<proteinExistence type="predicted"/>
<comment type="caution">
    <text evidence="2">The sequence shown here is derived from an EMBL/GenBank/DDBJ whole genome shotgun (WGS) entry which is preliminary data.</text>
</comment>
<accession>A0A4R3ID16</accession>
<dbReference type="InterPro" id="IPR035992">
    <property type="entry name" value="Ricin_B-like_lectins"/>
</dbReference>
<dbReference type="Proteomes" id="UP000295793">
    <property type="component" value="Unassembled WGS sequence"/>
</dbReference>
<name>A0A4R3ID16_9GAMM</name>
<dbReference type="OrthoDB" id="7843947at2"/>
<keyword evidence="3" id="KW-1185">Reference proteome</keyword>
<dbReference type="EMBL" id="SLZR01000001">
    <property type="protein sequence ID" value="TCS43714.1"/>
    <property type="molecule type" value="Genomic_DNA"/>
</dbReference>
<dbReference type="Gene3D" id="2.80.10.50">
    <property type="match status" value="1"/>
</dbReference>
<gene>
    <name evidence="2" type="ORF">BCF53_10156</name>
</gene>
<feature type="signal peptide" evidence="1">
    <location>
        <begin position="1"/>
        <end position="21"/>
    </location>
</feature>
<dbReference type="RefSeq" id="WP_132698692.1">
    <property type="nucleotide sequence ID" value="NZ_SLZR01000001.1"/>
</dbReference>
<dbReference type="SUPFAM" id="SSF50370">
    <property type="entry name" value="Ricin B-like lectins"/>
    <property type="match status" value="1"/>
</dbReference>